<dbReference type="Proteomes" id="UP000541444">
    <property type="component" value="Unassembled WGS sequence"/>
</dbReference>
<dbReference type="EMBL" id="JACGCM010002554">
    <property type="protein sequence ID" value="KAF6138768.1"/>
    <property type="molecule type" value="Genomic_DNA"/>
</dbReference>
<dbReference type="AlphaFoldDB" id="A0A7J7L8A1"/>
<name>A0A7J7L8A1_9MAGN</name>
<reference evidence="1 2" key="1">
    <citation type="journal article" date="2020" name="IScience">
        <title>Genome Sequencing of the Endangered Kingdonia uniflora (Circaeasteraceae, Ranunculales) Reveals Potential Mechanisms of Evolutionary Specialization.</title>
        <authorList>
            <person name="Sun Y."/>
            <person name="Deng T."/>
            <person name="Zhang A."/>
            <person name="Moore M.J."/>
            <person name="Landis J.B."/>
            <person name="Lin N."/>
            <person name="Zhang H."/>
            <person name="Zhang X."/>
            <person name="Huang J."/>
            <person name="Zhang X."/>
            <person name="Sun H."/>
            <person name="Wang H."/>
        </authorList>
    </citation>
    <scope>NUCLEOTIDE SEQUENCE [LARGE SCALE GENOMIC DNA]</scope>
    <source>
        <strain evidence="1">TB1705</strain>
        <tissue evidence="1">Leaf</tissue>
    </source>
</reference>
<organism evidence="1 2">
    <name type="scientific">Kingdonia uniflora</name>
    <dbReference type="NCBI Taxonomy" id="39325"/>
    <lineage>
        <taxon>Eukaryota</taxon>
        <taxon>Viridiplantae</taxon>
        <taxon>Streptophyta</taxon>
        <taxon>Embryophyta</taxon>
        <taxon>Tracheophyta</taxon>
        <taxon>Spermatophyta</taxon>
        <taxon>Magnoliopsida</taxon>
        <taxon>Ranunculales</taxon>
        <taxon>Circaeasteraceae</taxon>
        <taxon>Kingdonia</taxon>
    </lineage>
</organism>
<evidence type="ECO:0000313" key="2">
    <source>
        <dbReference type="Proteomes" id="UP000541444"/>
    </source>
</evidence>
<evidence type="ECO:0000313" key="1">
    <source>
        <dbReference type="EMBL" id="KAF6138768.1"/>
    </source>
</evidence>
<comment type="caution">
    <text evidence="1">The sequence shown here is derived from an EMBL/GenBank/DDBJ whole genome shotgun (WGS) entry which is preliminary data.</text>
</comment>
<proteinExistence type="predicted"/>
<accession>A0A7J7L8A1</accession>
<gene>
    <name evidence="1" type="ORF">GIB67_040900</name>
</gene>
<keyword evidence="2" id="KW-1185">Reference proteome</keyword>
<sequence length="61" mass="7037">MPWVASFQSFQPFEIIIMHPPIYVFIPTNPLSFSPSPSLEFLFSAIIVSPRPHQPLYFSNK</sequence>
<protein>
    <submittedName>
        <fullName evidence="1">Uncharacterized protein</fullName>
    </submittedName>
</protein>